<evidence type="ECO:0000256" key="1">
    <source>
        <dbReference type="SAM" id="MobiDB-lite"/>
    </source>
</evidence>
<protein>
    <submittedName>
        <fullName evidence="2">Uncharacterized protein</fullName>
    </submittedName>
</protein>
<reference evidence="2 3" key="1">
    <citation type="journal article" date="2019" name="J. Hered.">
        <title>An Improved Genome Assembly for Drosophila navojoa, the Basal Species in the mojavensis Cluster.</title>
        <authorList>
            <person name="Vanderlinde T."/>
            <person name="Dupim E.G."/>
            <person name="Nazario-Yepiz N.O."/>
            <person name="Carvalho A.B."/>
        </authorList>
    </citation>
    <scope>NUCLEOTIDE SEQUENCE [LARGE SCALE GENOMIC DNA]</scope>
    <source>
        <strain evidence="2">Navoj_Jal97</strain>
        <tissue evidence="2">Whole organism</tissue>
    </source>
</reference>
<dbReference type="AlphaFoldDB" id="A0A484BJL2"/>
<evidence type="ECO:0000313" key="2">
    <source>
        <dbReference type="EMBL" id="TDG49009.1"/>
    </source>
</evidence>
<sequence>MKTASTSTSAAILFPDKAAILCTLSPCAVSPPPARRRRRRHRRQRLMSAGIKIHDNQPKQPKRRPHLQHVPAEG</sequence>
<comment type="caution">
    <text evidence="2">The sequence shown here is derived from an EMBL/GenBank/DDBJ whole genome shotgun (WGS) entry which is preliminary data.</text>
</comment>
<proteinExistence type="predicted"/>
<dbReference type="EMBL" id="LSRL02000027">
    <property type="protein sequence ID" value="TDG49009.1"/>
    <property type="molecule type" value="Genomic_DNA"/>
</dbReference>
<organism evidence="2 3">
    <name type="scientific">Drosophila navojoa</name>
    <name type="common">Fruit fly</name>
    <dbReference type="NCBI Taxonomy" id="7232"/>
    <lineage>
        <taxon>Eukaryota</taxon>
        <taxon>Metazoa</taxon>
        <taxon>Ecdysozoa</taxon>
        <taxon>Arthropoda</taxon>
        <taxon>Hexapoda</taxon>
        <taxon>Insecta</taxon>
        <taxon>Pterygota</taxon>
        <taxon>Neoptera</taxon>
        <taxon>Endopterygota</taxon>
        <taxon>Diptera</taxon>
        <taxon>Brachycera</taxon>
        <taxon>Muscomorpha</taxon>
        <taxon>Ephydroidea</taxon>
        <taxon>Drosophilidae</taxon>
        <taxon>Drosophila</taxon>
    </lineage>
</organism>
<keyword evidence="3" id="KW-1185">Reference proteome</keyword>
<gene>
    <name evidence="2" type="ORF">AWZ03_004494</name>
</gene>
<accession>A0A484BJL2</accession>
<name>A0A484BJL2_DRONA</name>
<evidence type="ECO:0000313" key="3">
    <source>
        <dbReference type="Proteomes" id="UP000295192"/>
    </source>
</evidence>
<dbReference type="Proteomes" id="UP000295192">
    <property type="component" value="Unassembled WGS sequence"/>
</dbReference>
<feature type="region of interest" description="Disordered" evidence="1">
    <location>
        <begin position="30"/>
        <end position="74"/>
    </location>
</feature>
<feature type="compositionally biased region" description="Basic residues" evidence="1">
    <location>
        <begin position="34"/>
        <end position="45"/>
    </location>
</feature>